<dbReference type="AlphaFoldDB" id="A0A850TAZ3"/>
<proteinExistence type="predicted"/>
<protein>
    <recommendedName>
        <fullName evidence="3">Polysaccharide deacetylase</fullName>
    </recommendedName>
</protein>
<dbReference type="EMBL" id="JACADJ010000046">
    <property type="protein sequence ID" value="NWH05778.1"/>
    <property type="molecule type" value="Genomic_DNA"/>
</dbReference>
<evidence type="ECO:0008006" key="3">
    <source>
        <dbReference type="Google" id="ProtNLM"/>
    </source>
</evidence>
<gene>
    <name evidence="1" type="ORF">HXW94_12415</name>
</gene>
<dbReference type="SUPFAM" id="SSF88713">
    <property type="entry name" value="Glycoside hydrolase/deacetylase"/>
    <property type="match status" value="1"/>
</dbReference>
<reference evidence="1 2" key="1">
    <citation type="submission" date="2020-06" db="EMBL/GenBank/DDBJ databases">
        <title>High-quality draft genome of sulfate reducer Desulfobacter latus type strain AcrS2 isolated from marine sediment.</title>
        <authorList>
            <person name="Hoppe M."/>
            <person name="Larsen C.K."/>
            <person name="Marshall I.P.G."/>
            <person name="Schramm A."/>
            <person name="Marietou A.G."/>
        </authorList>
    </citation>
    <scope>NUCLEOTIDE SEQUENCE [LARGE SCALE GENOMIC DNA]</scope>
    <source>
        <strain evidence="1 2">AcRS2</strain>
    </source>
</reference>
<evidence type="ECO:0000313" key="2">
    <source>
        <dbReference type="Proteomes" id="UP000553343"/>
    </source>
</evidence>
<keyword evidence="2" id="KW-1185">Reference proteome</keyword>
<comment type="caution">
    <text evidence="1">The sequence shown here is derived from an EMBL/GenBank/DDBJ whole genome shotgun (WGS) entry which is preliminary data.</text>
</comment>
<dbReference type="InterPro" id="IPR011330">
    <property type="entry name" value="Glyco_hydro/deAcase_b/a-brl"/>
</dbReference>
<dbReference type="GO" id="GO:0005975">
    <property type="term" value="P:carbohydrate metabolic process"/>
    <property type="evidence" value="ECO:0007669"/>
    <property type="project" value="InterPro"/>
</dbReference>
<name>A0A850TAZ3_9BACT</name>
<accession>A0A850TAZ3</accession>
<dbReference type="RefSeq" id="WP_178367236.1">
    <property type="nucleotide sequence ID" value="NZ_JACADJ010000046.1"/>
</dbReference>
<dbReference type="Proteomes" id="UP000553343">
    <property type="component" value="Unassembled WGS sequence"/>
</dbReference>
<sequence length="255" mass="28953">MDFTLDVYRQLILTLLAQGFAFQSFAGFMQNPANRAIILRHDIDKLPANALKMAQLEHDLGVKGSYYFRVVPGVWNPGVMEKITALGHELGYHYEDMAIAKGDLSKAMAHFESQLAQFRNIYPVTTICMHGSPLSRHDNRALWQTYDYRDFGIIGEPYFDVDFTKVFYITDTGRKWNHVGASIRDRVDSGFDIPVNSTAHLAELAAQGKLPDQMMITVHPQRWHDRAGPWVKELVWQNVKNGVKRVGVRFGVLAG</sequence>
<evidence type="ECO:0000313" key="1">
    <source>
        <dbReference type="EMBL" id="NWH05778.1"/>
    </source>
</evidence>
<organism evidence="1 2">
    <name type="scientific">Desulfobacter latus</name>
    <dbReference type="NCBI Taxonomy" id="2292"/>
    <lineage>
        <taxon>Bacteria</taxon>
        <taxon>Pseudomonadati</taxon>
        <taxon>Thermodesulfobacteriota</taxon>
        <taxon>Desulfobacteria</taxon>
        <taxon>Desulfobacterales</taxon>
        <taxon>Desulfobacteraceae</taxon>
        <taxon>Desulfobacter</taxon>
    </lineage>
</organism>